<keyword evidence="3" id="KW-1185">Reference proteome</keyword>
<accession>A0A418XK11</accession>
<evidence type="ECO:0000313" key="2">
    <source>
        <dbReference type="EMBL" id="RJG12766.1"/>
    </source>
</evidence>
<dbReference type="Proteomes" id="UP000284021">
    <property type="component" value="Unassembled WGS sequence"/>
</dbReference>
<dbReference type="OrthoDB" id="7003228at2"/>
<proteinExistence type="predicted"/>
<gene>
    <name evidence="2" type="ORF">D3879_05640</name>
</gene>
<feature type="chain" id="PRO_5019478199" evidence="1">
    <location>
        <begin position="22"/>
        <end position="173"/>
    </location>
</feature>
<feature type="signal peptide" evidence="1">
    <location>
        <begin position="1"/>
        <end position="21"/>
    </location>
</feature>
<name>A0A418XK11_9PSED</name>
<dbReference type="Pfam" id="PF12276">
    <property type="entry name" value="DUF3617"/>
    <property type="match status" value="1"/>
</dbReference>
<sequence>MNIRLLTLGAAICLLTQLAQAQTLQPGLWEISSNNMQLNGQALPNLELLLGNLPAEQRQMAEQAMAKQGVAIAGQGVRICLTAEQAKTDNIPLLGAQAGCTQQITERSAQLWKFRYSCPQGKGEGQTRFVSDREFVTTLNSTFTAGGQPQSGSLESRGRWLAADCGTLQPRQP</sequence>
<comment type="caution">
    <text evidence="2">The sequence shown here is derived from an EMBL/GenBank/DDBJ whole genome shotgun (WGS) entry which is preliminary data.</text>
</comment>
<dbReference type="EMBL" id="QYUR01000002">
    <property type="protein sequence ID" value="RJG12766.1"/>
    <property type="molecule type" value="Genomic_DNA"/>
</dbReference>
<evidence type="ECO:0000256" key="1">
    <source>
        <dbReference type="SAM" id="SignalP"/>
    </source>
</evidence>
<reference evidence="2 3" key="1">
    <citation type="submission" date="2018-09" db="EMBL/GenBank/DDBJ databases">
        <authorList>
            <person name="Zhu H."/>
        </authorList>
    </citation>
    <scope>NUCLEOTIDE SEQUENCE [LARGE SCALE GENOMIC DNA]</scope>
    <source>
        <strain evidence="2 3">K1S02-6</strain>
    </source>
</reference>
<evidence type="ECO:0000313" key="3">
    <source>
        <dbReference type="Proteomes" id="UP000284021"/>
    </source>
</evidence>
<dbReference type="InterPro" id="IPR022061">
    <property type="entry name" value="DUF3617"/>
</dbReference>
<dbReference type="AlphaFoldDB" id="A0A418XK11"/>
<organism evidence="2 3">
    <name type="scientific">Pseudomonas cavernicola</name>
    <dbReference type="NCBI Taxonomy" id="2320866"/>
    <lineage>
        <taxon>Bacteria</taxon>
        <taxon>Pseudomonadati</taxon>
        <taxon>Pseudomonadota</taxon>
        <taxon>Gammaproteobacteria</taxon>
        <taxon>Pseudomonadales</taxon>
        <taxon>Pseudomonadaceae</taxon>
        <taxon>Pseudomonas</taxon>
    </lineage>
</organism>
<protein>
    <submittedName>
        <fullName evidence="2">DUF3617 domain-containing protein</fullName>
    </submittedName>
</protein>
<keyword evidence="1" id="KW-0732">Signal</keyword>
<dbReference type="RefSeq" id="WP_119953090.1">
    <property type="nucleotide sequence ID" value="NZ_QYUR01000002.1"/>
</dbReference>